<sequence>MKYNSKVLFEAEDDDIPTSNEPEPAPGRNYNRQRPHNQDINQQHRSVRPAIHYSIQSIIK</sequence>
<feature type="region of interest" description="Disordered" evidence="1">
    <location>
        <begin position="1"/>
        <end position="48"/>
    </location>
</feature>
<organism evidence="2 3">
    <name type="scientific">Portunus trituberculatus</name>
    <name type="common">Swimming crab</name>
    <name type="synonym">Neptunus trituberculatus</name>
    <dbReference type="NCBI Taxonomy" id="210409"/>
    <lineage>
        <taxon>Eukaryota</taxon>
        <taxon>Metazoa</taxon>
        <taxon>Ecdysozoa</taxon>
        <taxon>Arthropoda</taxon>
        <taxon>Crustacea</taxon>
        <taxon>Multicrustacea</taxon>
        <taxon>Malacostraca</taxon>
        <taxon>Eumalacostraca</taxon>
        <taxon>Eucarida</taxon>
        <taxon>Decapoda</taxon>
        <taxon>Pleocyemata</taxon>
        <taxon>Brachyura</taxon>
        <taxon>Eubrachyura</taxon>
        <taxon>Portunoidea</taxon>
        <taxon>Portunidae</taxon>
        <taxon>Portuninae</taxon>
        <taxon>Portunus</taxon>
    </lineage>
</organism>
<accession>A0A5B7JHS4</accession>
<comment type="caution">
    <text evidence="2">The sequence shown here is derived from an EMBL/GenBank/DDBJ whole genome shotgun (WGS) entry which is preliminary data.</text>
</comment>
<name>A0A5B7JHS4_PORTR</name>
<keyword evidence="3" id="KW-1185">Reference proteome</keyword>
<evidence type="ECO:0000313" key="2">
    <source>
        <dbReference type="EMBL" id="MPC92528.1"/>
    </source>
</evidence>
<proteinExistence type="predicted"/>
<dbReference type="AlphaFoldDB" id="A0A5B7JHS4"/>
<reference evidence="2 3" key="1">
    <citation type="submission" date="2019-05" db="EMBL/GenBank/DDBJ databases">
        <title>Another draft genome of Portunus trituberculatus and its Hox gene families provides insights of decapod evolution.</title>
        <authorList>
            <person name="Jeong J.-H."/>
            <person name="Song I."/>
            <person name="Kim S."/>
            <person name="Choi T."/>
            <person name="Kim D."/>
            <person name="Ryu S."/>
            <person name="Kim W."/>
        </authorList>
    </citation>
    <scope>NUCLEOTIDE SEQUENCE [LARGE SCALE GENOMIC DNA]</scope>
    <source>
        <tissue evidence="2">Muscle</tissue>
    </source>
</reference>
<evidence type="ECO:0000256" key="1">
    <source>
        <dbReference type="SAM" id="MobiDB-lite"/>
    </source>
</evidence>
<dbReference type="Proteomes" id="UP000324222">
    <property type="component" value="Unassembled WGS sequence"/>
</dbReference>
<evidence type="ECO:0000313" key="3">
    <source>
        <dbReference type="Proteomes" id="UP000324222"/>
    </source>
</evidence>
<protein>
    <submittedName>
        <fullName evidence="2">Uncharacterized protein</fullName>
    </submittedName>
</protein>
<gene>
    <name evidence="2" type="ORF">E2C01_087621</name>
</gene>
<dbReference type="EMBL" id="VSRR010091585">
    <property type="protein sequence ID" value="MPC92528.1"/>
    <property type="molecule type" value="Genomic_DNA"/>
</dbReference>